<reference evidence="1" key="1">
    <citation type="submission" date="2019-12" db="EMBL/GenBank/DDBJ databases">
        <title>Genome sequencing and annotation of Brassica cretica.</title>
        <authorList>
            <person name="Studholme D.J."/>
            <person name="Sarris P."/>
        </authorList>
    </citation>
    <scope>NUCLEOTIDE SEQUENCE</scope>
    <source>
        <strain evidence="1">PFS-109/04</strain>
        <tissue evidence="1">Leaf</tissue>
    </source>
</reference>
<protein>
    <submittedName>
        <fullName evidence="1">Uncharacterized protein</fullName>
    </submittedName>
</protein>
<evidence type="ECO:0000313" key="2">
    <source>
        <dbReference type="Proteomes" id="UP000712600"/>
    </source>
</evidence>
<gene>
    <name evidence="1" type="ORF">F2Q69_00062585</name>
</gene>
<name>A0A8S9RG18_BRACR</name>
<accession>A0A8S9RG18</accession>
<evidence type="ECO:0000313" key="1">
    <source>
        <dbReference type="EMBL" id="KAF3571689.1"/>
    </source>
</evidence>
<comment type="caution">
    <text evidence="1">The sequence shown here is derived from an EMBL/GenBank/DDBJ whole genome shotgun (WGS) entry which is preliminary data.</text>
</comment>
<organism evidence="1 2">
    <name type="scientific">Brassica cretica</name>
    <name type="common">Mustard</name>
    <dbReference type="NCBI Taxonomy" id="69181"/>
    <lineage>
        <taxon>Eukaryota</taxon>
        <taxon>Viridiplantae</taxon>
        <taxon>Streptophyta</taxon>
        <taxon>Embryophyta</taxon>
        <taxon>Tracheophyta</taxon>
        <taxon>Spermatophyta</taxon>
        <taxon>Magnoliopsida</taxon>
        <taxon>eudicotyledons</taxon>
        <taxon>Gunneridae</taxon>
        <taxon>Pentapetalae</taxon>
        <taxon>rosids</taxon>
        <taxon>malvids</taxon>
        <taxon>Brassicales</taxon>
        <taxon>Brassicaceae</taxon>
        <taxon>Brassiceae</taxon>
        <taxon>Brassica</taxon>
    </lineage>
</organism>
<proteinExistence type="predicted"/>
<dbReference type="Proteomes" id="UP000712600">
    <property type="component" value="Unassembled WGS sequence"/>
</dbReference>
<dbReference type="EMBL" id="QGKX02000095">
    <property type="protein sequence ID" value="KAF3571689.1"/>
    <property type="molecule type" value="Genomic_DNA"/>
</dbReference>
<dbReference type="AlphaFoldDB" id="A0A8S9RG18"/>
<sequence length="367" mass="40296">MRRCSSGDNTEFLKIEFDDSVHKHSGVLYRVPLGNINRVGFKNHRVDSSGILIQELVDRRHRFVVVKPVLSTNNPKAQDTVVVVEKLEPLCAGGGWDAGDYSNFPDASDAAVARHASAAFDEVFVALWVVEAADERPNNGGGSVDSLGYERSASGWVRFELVHSFNEIEKNSLFEISIPTMANSFTLFADVKAWRCSNTSESTVIQGSVSVNRVSRFSQQTTSWDVNVRVSRLVLKATSGTHIYFDSETAARKEEFDNSAHCRLTGDGTDQTASSLKLVDTELPRFLAEIVGNTYTFQLKLKDFNFTSKHQTFTISGVFPSRELAPAPAFVVNEGAQVPEASQPEVVATGSDVKVDNTCSVRGAIYI</sequence>